<organism evidence="1 2">
    <name type="scientific">Paenibacillus chartarius</name>
    <dbReference type="NCBI Taxonomy" id="747481"/>
    <lineage>
        <taxon>Bacteria</taxon>
        <taxon>Bacillati</taxon>
        <taxon>Bacillota</taxon>
        <taxon>Bacilli</taxon>
        <taxon>Bacillales</taxon>
        <taxon>Paenibacillaceae</taxon>
        <taxon>Paenibacillus</taxon>
    </lineage>
</organism>
<comment type="caution">
    <text evidence="1">The sequence shown here is derived from an EMBL/GenBank/DDBJ whole genome shotgun (WGS) entry which is preliminary data.</text>
</comment>
<dbReference type="EMBL" id="JBHLWN010000031">
    <property type="protein sequence ID" value="MFC0212731.1"/>
    <property type="molecule type" value="Genomic_DNA"/>
</dbReference>
<protein>
    <submittedName>
        <fullName evidence="1">Uncharacterized protein</fullName>
    </submittedName>
</protein>
<sequence length="181" mass="20449">MRKLILFLFVLVLILTGAAGAVVWYVQPTRALDLQYEKLSVPDKIAEMVQRRTMELRLTEADMNNLIKASMAGRTNLPHDLQLTGVSAEQQGELLIVDANVLWRDAIAAGTTLTYRMSYSEPDLILTRESVRIKGYEIPPGWLQTATEFRYNLYDKLPKLIGIQGVAFGENDLRIGLKLLR</sequence>
<dbReference type="RefSeq" id="WP_377469935.1">
    <property type="nucleotide sequence ID" value="NZ_JBHLWN010000031.1"/>
</dbReference>
<name>A0ABV6DJC4_9BACL</name>
<gene>
    <name evidence="1" type="ORF">ACFFK0_09665</name>
</gene>
<dbReference type="Proteomes" id="UP001589776">
    <property type="component" value="Unassembled WGS sequence"/>
</dbReference>
<evidence type="ECO:0000313" key="2">
    <source>
        <dbReference type="Proteomes" id="UP001589776"/>
    </source>
</evidence>
<proteinExistence type="predicted"/>
<accession>A0ABV6DJC4</accession>
<evidence type="ECO:0000313" key="1">
    <source>
        <dbReference type="EMBL" id="MFC0212731.1"/>
    </source>
</evidence>
<keyword evidence="2" id="KW-1185">Reference proteome</keyword>
<reference evidence="1 2" key="1">
    <citation type="submission" date="2024-09" db="EMBL/GenBank/DDBJ databases">
        <authorList>
            <person name="Sun Q."/>
            <person name="Mori K."/>
        </authorList>
    </citation>
    <scope>NUCLEOTIDE SEQUENCE [LARGE SCALE GENOMIC DNA]</scope>
    <source>
        <strain evidence="1 2">CCM 7759</strain>
    </source>
</reference>